<dbReference type="Gene3D" id="2.40.128.110">
    <property type="entry name" value="Lipid/polyisoprenoid-binding, YceI-like"/>
    <property type="match status" value="1"/>
</dbReference>
<evidence type="ECO:0000259" key="2">
    <source>
        <dbReference type="SMART" id="SM00867"/>
    </source>
</evidence>
<dbReference type="EMBL" id="PTJC01000007">
    <property type="protein sequence ID" value="PPK84624.1"/>
    <property type="molecule type" value="Genomic_DNA"/>
</dbReference>
<dbReference type="InterPro" id="IPR036761">
    <property type="entry name" value="TTHA0802/YceI-like_sf"/>
</dbReference>
<dbReference type="PANTHER" id="PTHR34406">
    <property type="entry name" value="PROTEIN YCEI"/>
    <property type="match status" value="1"/>
</dbReference>
<evidence type="ECO:0000313" key="3">
    <source>
        <dbReference type="EMBL" id="PPK84624.1"/>
    </source>
</evidence>
<comment type="caution">
    <text evidence="3">The sequence shown here is derived from an EMBL/GenBank/DDBJ whole genome shotgun (WGS) entry which is preliminary data.</text>
</comment>
<keyword evidence="1" id="KW-0732">Signal</keyword>
<dbReference type="AlphaFoldDB" id="A0A2S6I0X7"/>
<reference evidence="3 4" key="1">
    <citation type="submission" date="2018-02" db="EMBL/GenBank/DDBJ databases">
        <title>Genomic Encyclopedia of Archaeal and Bacterial Type Strains, Phase II (KMG-II): from individual species to whole genera.</title>
        <authorList>
            <person name="Goeker M."/>
        </authorList>
    </citation>
    <scope>NUCLEOTIDE SEQUENCE [LARGE SCALE GENOMIC DNA]</scope>
    <source>
        <strain evidence="3 4">DSM 29526</strain>
    </source>
</reference>
<dbReference type="PANTHER" id="PTHR34406:SF1">
    <property type="entry name" value="PROTEIN YCEI"/>
    <property type="match status" value="1"/>
</dbReference>
<dbReference type="Proteomes" id="UP000237662">
    <property type="component" value="Unassembled WGS sequence"/>
</dbReference>
<dbReference type="SUPFAM" id="SSF101874">
    <property type="entry name" value="YceI-like"/>
    <property type="match status" value="1"/>
</dbReference>
<keyword evidence="4" id="KW-1185">Reference proteome</keyword>
<feature type="chain" id="PRO_5015621489" evidence="1">
    <location>
        <begin position="20"/>
        <end position="178"/>
    </location>
</feature>
<evidence type="ECO:0000256" key="1">
    <source>
        <dbReference type="SAM" id="SignalP"/>
    </source>
</evidence>
<dbReference type="Pfam" id="PF04264">
    <property type="entry name" value="YceI"/>
    <property type="match status" value="1"/>
</dbReference>
<organism evidence="3 4">
    <name type="scientific">Neolewinella xylanilytica</name>
    <dbReference type="NCBI Taxonomy" id="1514080"/>
    <lineage>
        <taxon>Bacteria</taxon>
        <taxon>Pseudomonadati</taxon>
        <taxon>Bacteroidota</taxon>
        <taxon>Saprospiria</taxon>
        <taxon>Saprospirales</taxon>
        <taxon>Lewinellaceae</taxon>
        <taxon>Neolewinella</taxon>
    </lineage>
</organism>
<feature type="signal peptide" evidence="1">
    <location>
        <begin position="1"/>
        <end position="19"/>
    </location>
</feature>
<feature type="domain" description="Lipid/polyisoprenoid-binding YceI-like" evidence="2">
    <location>
        <begin position="25"/>
        <end position="177"/>
    </location>
</feature>
<accession>A0A2S6I0X7</accession>
<gene>
    <name evidence="3" type="ORF">CLV84_3786</name>
</gene>
<dbReference type="InterPro" id="IPR007372">
    <property type="entry name" value="Lipid/polyisoprenoid-bd_YceI"/>
</dbReference>
<evidence type="ECO:0000313" key="4">
    <source>
        <dbReference type="Proteomes" id="UP000237662"/>
    </source>
</evidence>
<sequence length="178" mass="19299">MVIRMLFLAGLLLLSVAMARYQQSNYTIGQNYAIRFSGSGAEGTFRGLTGSIRFDPEDLVNASMNVRVEAATIATGNNLKDKHARGENWFDVAEYPDISYRATAFAPTASGYVANGTLTLHGVSQRTPLPFTFTRTADGGQFEGRMTVDRGAFGIEGPWLAFTVGDAFEVEIVVPVTD</sequence>
<dbReference type="RefSeq" id="WP_104421345.1">
    <property type="nucleotide sequence ID" value="NZ_PTJC01000007.1"/>
</dbReference>
<protein>
    <submittedName>
        <fullName evidence="3">Polyisoprenoid-binding protein YceI</fullName>
    </submittedName>
</protein>
<dbReference type="OrthoDB" id="9811006at2"/>
<proteinExistence type="predicted"/>
<dbReference type="SMART" id="SM00867">
    <property type="entry name" value="YceI"/>
    <property type="match status" value="1"/>
</dbReference>
<name>A0A2S6I0X7_9BACT</name>